<sequence length="18" mass="2062">MLRARRTKGDSEVSVVEE</sequence>
<proteinExistence type="predicted"/>
<dbReference type="AlphaFoldDB" id="A0A0A8ZUY9"/>
<evidence type="ECO:0000313" key="1">
    <source>
        <dbReference type="EMBL" id="JAD43229.1"/>
    </source>
</evidence>
<protein>
    <submittedName>
        <fullName evidence="1">Uncharacterized protein</fullName>
    </submittedName>
</protein>
<reference evidence="1" key="1">
    <citation type="submission" date="2014-09" db="EMBL/GenBank/DDBJ databases">
        <authorList>
            <person name="Magalhaes I.L.F."/>
            <person name="Oliveira U."/>
            <person name="Santos F.R."/>
            <person name="Vidigal T.H.D.A."/>
            <person name="Brescovit A.D."/>
            <person name="Santos A.J."/>
        </authorList>
    </citation>
    <scope>NUCLEOTIDE SEQUENCE</scope>
    <source>
        <tissue evidence="1">Shoot tissue taken approximately 20 cm above the soil surface</tissue>
    </source>
</reference>
<reference evidence="1" key="2">
    <citation type="journal article" date="2015" name="Data Brief">
        <title>Shoot transcriptome of the giant reed, Arundo donax.</title>
        <authorList>
            <person name="Barrero R.A."/>
            <person name="Guerrero F.D."/>
            <person name="Moolhuijzen P."/>
            <person name="Goolsby J.A."/>
            <person name="Tidwell J."/>
            <person name="Bellgard S.E."/>
            <person name="Bellgard M.I."/>
        </authorList>
    </citation>
    <scope>NUCLEOTIDE SEQUENCE</scope>
    <source>
        <tissue evidence="1">Shoot tissue taken approximately 20 cm above the soil surface</tissue>
    </source>
</reference>
<dbReference type="EMBL" id="GBRH01254666">
    <property type="protein sequence ID" value="JAD43229.1"/>
    <property type="molecule type" value="Transcribed_RNA"/>
</dbReference>
<organism evidence="1">
    <name type="scientific">Arundo donax</name>
    <name type="common">Giant reed</name>
    <name type="synonym">Donax arundinaceus</name>
    <dbReference type="NCBI Taxonomy" id="35708"/>
    <lineage>
        <taxon>Eukaryota</taxon>
        <taxon>Viridiplantae</taxon>
        <taxon>Streptophyta</taxon>
        <taxon>Embryophyta</taxon>
        <taxon>Tracheophyta</taxon>
        <taxon>Spermatophyta</taxon>
        <taxon>Magnoliopsida</taxon>
        <taxon>Liliopsida</taxon>
        <taxon>Poales</taxon>
        <taxon>Poaceae</taxon>
        <taxon>PACMAD clade</taxon>
        <taxon>Arundinoideae</taxon>
        <taxon>Arundineae</taxon>
        <taxon>Arundo</taxon>
    </lineage>
</organism>
<accession>A0A0A8ZUY9</accession>
<name>A0A0A8ZUY9_ARUDO</name>